<comment type="caution">
    <text evidence="1">The sequence shown here is derived from an EMBL/GenBank/DDBJ whole genome shotgun (WGS) entry which is preliminary data.</text>
</comment>
<dbReference type="OrthoDB" id="5920525at2759"/>
<proteinExistence type="predicted"/>
<protein>
    <submittedName>
        <fullName evidence="1">Uncharacterized protein</fullName>
    </submittedName>
</protein>
<name>A0A0V0SHQ7_9BILA</name>
<sequence>MCGLIVNEKRESATSVKALYVKVDEALDETIKRLWVIETFGTSDEISSVHFDGNMYAVLLPPLTDSAQPLNIWHQAMMKLRQTERSLMRNPHKPPSRKGCERISRRRILQEMFGMARKEKPGIYHTIWLSVKTESSQNAESYLMVQQDTREPSSINIWTQVDPNRTTLSKF</sequence>
<evidence type="ECO:0000313" key="2">
    <source>
        <dbReference type="Proteomes" id="UP000054630"/>
    </source>
</evidence>
<organism evidence="1 2">
    <name type="scientific">Trichinella nelsoni</name>
    <dbReference type="NCBI Taxonomy" id="6336"/>
    <lineage>
        <taxon>Eukaryota</taxon>
        <taxon>Metazoa</taxon>
        <taxon>Ecdysozoa</taxon>
        <taxon>Nematoda</taxon>
        <taxon>Enoplea</taxon>
        <taxon>Dorylaimia</taxon>
        <taxon>Trichinellida</taxon>
        <taxon>Trichinellidae</taxon>
        <taxon>Trichinella</taxon>
    </lineage>
</organism>
<dbReference type="Proteomes" id="UP000054630">
    <property type="component" value="Unassembled WGS sequence"/>
</dbReference>
<evidence type="ECO:0000313" key="1">
    <source>
        <dbReference type="EMBL" id="KRX26215.1"/>
    </source>
</evidence>
<reference evidence="1 2" key="1">
    <citation type="submission" date="2015-01" db="EMBL/GenBank/DDBJ databases">
        <title>Evolution of Trichinella species and genotypes.</title>
        <authorList>
            <person name="Korhonen P.K."/>
            <person name="Edoardo P."/>
            <person name="Giuseppe L.R."/>
            <person name="Gasser R.B."/>
        </authorList>
    </citation>
    <scope>NUCLEOTIDE SEQUENCE [LARGE SCALE GENOMIC DNA]</scope>
    <source>
        <strain evidence="1">ISS37</strain>
    </source>
</reference>
<accession>A0A0V0SHQ7</accession>
<keyword evidence="2" id="KW-1185">Reference proteome</keyword>
<gene>
    <name evidence="1" type="ORF">T07_12440</name>
</gene>
<dbReference type="EMBL" id="JYDL01000008">
    <property type="protein sequence ID" value="KRX26215.1"/>
    <property type="molecule type" value="Genomic_DNA"/>
</dbReference>
<dbReference type="AlphaFoldDB" id="A0A0V0SHQ7"/>